<dbReference type="InterPro" id="IPR029063">
    <property type="entry name" value="SAM-dependent_MTases_sf"/>
</dbReference>
<keyword evidence="2" id="KW-0489">Methyltransferase</keyword>
<keyword evidence="3" id="KW-1185">Reference proteome</keyword>
<organism evidence="2 3">
    <name type="scientific">Microbulbifer epialgicus</name>
    <dbReference type="NCBI Taxonomy" id="393907"/>
    <lineage>
        <taxon>Bacteria</taxon>
        <taxon>Pseudomonadati</taxon>
        <taxon>Pseudomonadota</taxon>
        <taxon>Gammaproteobacteria</taxon>
        <taxon>Cellvibrionales</taxon>
        <taxon>Microbulbiferaceae</taxon>
        <taxon>Microbulbifer</taxon>
    </lineage>
</organism>
<feature type="domain" description="Methyltransferase FkbM" evidence="1">
    <location>
        <begin position="25"/>
        <end position="194"/>
    </location>
</feature>
<dbReference type="SUPFAM" id="SSF53335">
    <property type="entry name" value="S-adenosyl-L-methionine-dependent methyltransferases"/>
    <property type="match status" value="1"/>
</dbReference>
<sequence length="220" mass="25229">MKNESKEFAYILLEKIGRAKHVVEVGAYKPEHLICLPLIFDTNCRVQLIEPNPKGIKELRKYFSNFSNIEIYECAVSDTKEKLTLIVPDITKNNPDAEASAFLGQQDSSPYRSREAHGQVEKLTPIVVAAETWDNFDDGTIDGLVVDTEGSEWTVIKQLKSRPKVICIEMEGPCGYKNPNYNKIISWMNDNDYDLYRIEKVRCLEGEVPTDYIYIRNDLK</sequence>
<keyword evidence="2" id="KW-0808">Transferase</keyword>
<dbReference type="Pfam" id="PF05050">
    <property type="entry name" value="Methyltransf_21"/>
    <property type="match status" value="1"/>
</dbReference>
<dbReference type="Gene3D" id="3.40.50.150">
    <property type="entry name" value="Vaccinia Virus protein VP39"/>
    <property type="match status" value="1"/>
</dbReference>
<name>A0ABV4NUC5_9GAMM</name>
<dbReference type="Proteomes" id="UP001569428">
    <property type="component" value="Unassembled WGS sequence"/>
</dbReference>
<reference evidence="2 3" key="1">
    <citation type="submission" date="2024-08" db="EMBL/GenBank/DDBJ databases">
        <authorList>
            <person name="Ishaq N."/>
        </authorList>
    </citation>
    <scope>NUCLEOTIDE SEQUENCE [LARGE SCALE GENOMIC DNA]</scope>
    <source>
        <strain evidence="2 3">DSM 18651</strain>
    </source>
</reference>
<dbReference type="InterPro" id="IPR006342">
    <property type="entry name" value="FkbM_mtfrase"/>
</dbReference>
<dbReference type="EMBL" id="JBGMEK010000002">
    <property type="protein sequence ID" value="MFA0809571.1"/>
    <property type="molecule type" value="Genomic_DNA"/>
</dbReference>
<dbReference type="RefSeq" id="WP_371837191.1">
    <property type="nucleotide sequence ID" value="NZ_JBGMEK010000002.1"/>
</dbReference>
<accession>A0ABV4NUC5</accession>
<gene>
    <name evidence="2" type="ORF">ACCI49_01455</name>
</gene>
<dbReference type="GO" id="GO:0032259">
    <property type="term" value="P:methylation"/>
    <property type="evidence" value="ECO:0007669"/>
    <property type="project" value="UniProtKB-KW"/>
</dbReference>
<protein>
    <submittedName>
        <fullName evidence="2">FkbM family methyltransferase</fullName>
    </submittedName>
</protein>
<evidence type="ECO:0000313" key="2">
    <source>
        <dbReference type="EMBL" id="MFA0809571.1"/>
    </source>
</evidence>
<comment type="caution">
    <text evidence="2">The sequence shown here is derived from an EMBL/GenBank/DDBJ whole genome shotgun (WGS) entry which is preliminary data.</text>
</comment>
<dbReference type="GO" id="GO:0008168">
    <property type="term" value="F:methyltransferase activity"/>
    <property type="evidence" value="ECO:0007669"/>
    <property type="project" value="UniProtKB-KW"/>
</dbReference>
<dbReference type="NCBIfam" id="TIGR01444">
    <property type="entry name" value="fkbM_fam"/>
    <property type="match status" value="1"/>
</dbReference>
<evidence type="ECO:0000313" key="3">
    <source>
        <dbReference type="Proteomes" id="UP001569428"/>
    </source>
</evidence>
<evidence type="ECO:0000259" key="1">
    <source>
        <dbReference type="Pfam" id="PF05050"/>
    </source>
</evidence>
<proteinExistence type="predicted"/>